<sequence>MFCFNISEYPSFIVQIFIDSKNFDRDYLQSKKLFNTNLICANAKRSAMLTKLDQAAEPIVIRVPEAT</sequence>
<comment type="caution">
    <text evidence="1">The sequence shown here is derived from an EMBL/GenBank/DDBJ whole genome shotgun (WGS) entry which is preliminary data.</text>
</comment>
<evidence type="ECO:0000313" key="1">
    <source>
        <dbReference type="EMBL" id="RNA12355.1"/>
    </source>
</evidence>
<reference evidence="1 2" key="1">
    <citation type="journal article" date="2018" name="Sci. Rep.">
        <title>Genomic signatures of local adaptation to the degree of environmental predictability in rotifers.</title>
        <authorList>
            <person name="Franch-Gras L."/>
            <person name="Hahn C."/>
            <person name="Garcia-Roger E.M."/>
            <person name="Carmona M.J."/>
            <person name="Serra M."/>
            <person name="Gomez A."/>
        </authorList>
    </citation>
    <scope>NUCLEOTIDE SEQUENCE [LARGE SCALE GENOMIC DNA]</scope>
    <source>
        <strain evidence="1">HYR1</strain>
    </source>
</reference>
<protein>
    <submittedName>
        <fullName evidence="1">Uncharacterized protein</fullName>
    </submittedName>
</protein>
<dbReference type="AlphaFoldDB" id="A0A3M7QMY7"/>
<accession>A0A3M7QMY7</accession>
<name>A0A3M7QMY7_BRAPC</name>
<gene>
    <name evidence="1" type="ORF">BpHYR1_023042</name>
</gene>
<keyword evidence="2" id="KW-1185">Reference proteome</keyword>
<evidence type="ECO:0000313" key="2">
    <source>
        <dbReference type="Proteomes" id="UP000276133"/>
    </source>
</evidence>
<proteinExistence type="predicted"/>
<organism evidence="1 2">
    <name type="scientific">Brachionus plicatilis</name>
    <name type="common">Marine rotifer</name>
    <name type="synonym">Brachionus muelleri</name>
    <dbReference type="NCBI Taxonomy" id="10195"/>
    <lineage>
        <taxon>Eukaryota</taxon>
        <taxon>Metazoa</taxon>
        <taxon>Spiralia</taxon>
        <taxon>Gnathifera</taxon>
        <taxon>Rotifera</taxon>
        <taxon>Eurotatoria</taxon>
        <taxon>Monogononta</taxon>
        <taxon>Pseudotrocha</taxon>
        <taxon>Ploima</taxon>
        <taxon>Brachionidae</taxon>
        <taxon>Brachionus</taxon>
    </lineage>
</organism>
<dbReference type="Proteomes" id="UP000276133">
    <property type="component" value="Unassembled WGS sequence"/>
</dbReference>
<dbReference type="EMBL" id="REGN01005708">
    <property type="protein sequence ID" value="RNA12355.1"/>
    <property type="molecule type" value="Genomic_DNA"/>
</dbReference>